<dbReference type="RefSeq" id="XP_017864525.1">
    <property type="nucleotide sequence ID" value="XM_018009036.1"/>
</dbReference>
<reference evidence="1" key="1">
    <citation type="journal article" date="1997" name="Nucleic Acids Res.">
        <title>tRNAscan-SE: a program for improved detection of transfer RNA genes in genomic sequence.</title>
        <authorList>
            <person name="Lowe T.M."/>
            <person name="Eddy S.R."/>
        </authorList>
    </citation>
    <scope>NUCLEOTIDE SEQUENCE [LARGE SCALE GENOMIC DNA]</scope>
</reference>
<dbReference type="Proteomes" id="UP000694904">
    <property type="component" value="Chromosome 2"/>
</dbReference>
<keyword evidence="1" id="KW-1185">Reference proteome</keyword>
<reference evidence="2" key="3">
    <citation type="submission" date="2025-08" db="UniProtKB">
        <authorList>
            <consortium name="RefSeq"/>
        </authorList>
    </citation>
    <scope>IDENTIFICATION</scope>
    <source>
        <tissue evidence="2">Whole organism</tissue>
    </source>
</reference>
<evidence type="ECO:0000313" key="1">
    <source>
        <dbReference type="Proteomes" id="UP000694904"/>
    </source>
</evidence>
<evidence type="ECO:0000313" key="2">
    <source>
        <dbReference type="RefSeq" id="XP_017864525.1"/>
    </source>
</evidence>
<dbReference type="GeneID" id="108614811"/>
<dbReference type="Pfam" id="PF15497">
    <property type="entry name" value="SNAPC5"/>
    <property type="match status" value="1"/>
</dbReference>
<protein>
    <submittedName>
        <fullName evidence="2">Uncharacterized protein LOC108614811</fullName>
    </submittedName>
</protein>
<organism evidence="1 2">
    <name type="scientific">Drosophila arizonae</name>
    <name type="common">Fruit fly</name>
    <dbReference type="NCBI Taxonomy" id="7263"/>
    <lineage>
        <taxon>Eukaryota</taxon>
        <taxon>Metazoa</taxon>
        <taxon>Ecdysozoa</taxon>
        <taxon>Arthropoda</taxon>
        <taxon>Hexapoda</taxon>
        <taxon>Insecta</taxon>
        <taxon>Pterygota</taxon>
        <taxon>Neoptera</taxon>
        <taxon>Endopterygota</taxon>
        <taxon>Diptera</taxon>
        <taxon>Brachycera</taxon>
        <taxon>Muscomorpha</taxon>
        <taxon>Ephydroidea</taxon>
        <taxon>Drosophilidae</taxon>
        <taxon>Drosophila</taxon>
    </lineage>
</organism>
<reference evidence="1" key="2">
    <citation type="journal article" date="2016" name="G3 (Bethesda)">
        <title>Genome Evolution in Three Species of Cactophilic Drosophila.</title>
        <authorList>
            <person name="Sanchez-Flores A."/>
            <person name="Penazola F."/>
            <person name="Carpinteyro-Ponce J."/>
            <person name="Nazario-Yepiz N."/>
            <person name="Abreu-Goodger C."/>
            <person name="Machado C.A."/>
            <person name="Markow T.A."/>
        </authorList>
    </citation>
    <scope>NUCLEOTIDE SEQUENCE [LARGE SCALE GENOMIC DNA]</scope>
</reference>
<sequence length="101" mass="11757">MLQSNRVLLKEQTHLYAIEKKLVRVLPVIQEALNSLKVEELHLKSNSVHQVTSMELSNVGMSREICDQSMTTPNEEINRQEIDLQLFENDFQQFDVEIESD</sequence>
<name>A0ABM1PBD9_DROAR</name>
<accession>A0ABM1PBD9</accession>
<proteinExistence type="predicted"/>
<dbReference type="InterPro" id="IPR029138">
    <property type="entry name" value="SNAPC5"/>
</dbReference>
<gene>
    <name evidence="2" type="primary">LOC108614811</name>
</gene>